<dbReference type="HOGENOM" id="CLU_3156827_0_0_6"/>
<dbReference type="Proteomes" id="UP000026913">
    <property type="component" value="Chromosome"/>
</dbReference>
<reference evidence="2 3" key="1">
    <citation type="journal article" date="2012" name="J. Bacteriol.">
        <title>Genome sequence of cold-adapted Pseudomonas mandelii strain JR-1.</title>
        <authorList>
            <person name="Jang S.H."/>
            <person name="Kim J."/>
            <person name="Kim J."/>
            <person name="Hong S."/>
            <person name="Lee C."/>
        </authorList>
    </citation>
    <scope>NUCLEOTIDE SEQUENCE [LARGE SCALE GENOMIC DNA]</scope>
    <source>
        <strain evidence="2 3">JR-1</strain>
    </source>
</reference>
<dbReference type="AlphaFoldDB" id="A0A024EI06"/>
<organism evidence="2 3">
    <name type="scientific">Pseudomonas mandelii JR-1</name>
    <dbReference type="NCBI Taxonomy" id="1147786"/>
    <lineage>
        <taxon>Bacteria</taxon>
        <taxon>Pseudomonadati</taxon>
        <taxon>Pseudomonadota</taxon>
        <taxon>Gammaproteobacteria</taxon>
        <taxon>Pseudomonadales</taxon>
        <taxon>Pseudomonadaceae</taxon>
        <taxon>Pseudomonas</taxon>
    </lineage>
</organism>
<sequence length="48" mass="5211">MEICRQASGNNKKGGQAMFKHSKVRQAGLILFATTLLLILPNLTKVIG</sequence>
<evidence type="ECO:0000313" key="3">
    <source>
        <dbReference type="Proteomes" id="UP000026913"/>
    </source>
</evidence>
<dbReference type="KEGG" id="pman:OU5_5358"/>
<proteinExistence type="predicted"/>
<gene>
    <name evidence="2" type="ORF">OU5_5358</name>
</gene>
<name>A0A024EI06_9PSED</name>
<dbReference type="EMBL" id="CP005960">
    <property type="protein sequence ID" value="AHZ72437.1"/>
    <property type="molecule type" value="Genomic_DNA"/>
</dbReference>
<protein>
    <submittedName>
        <fullName evidence="2">Uncharacterized protein</fullName>
    </submittedName>
</protein>
<accession>A0A024EI06</accession>
<evidence type="ECO:0000256" key="1">
    <source>
        <dbReference type="SAM" id="Phobius"/>
    </source>
</evidence>
<keyword evidence="1" id="KW-1133">Transmembrane helix</keyword>
<keyword evidence="1" id="KW-0812">Transmembrane</keyword>
<keyword evidence="1" id="KW-0472">Membrane</keyword>
<feature type="transmembrane region" description="Helical" evidence="1">
    <location>
        <begin position="27"/>
        <end position="44"/>
    </location>
</feature>
<evidence type="ECO:0000313" key="2">
    <source>
        <dbReference type="EMBL" id="AHZ72437.1"/>
    </source>
</evidence>